<evidence type="ECO:0000256" key="12">
    <source>
        <dbReference type="HAMAP-Rule" id="MF_01665"/>
    </source>
</evidence>
<comment type="similarity">
    <text evidence="12">Belongs to the COX15/CtaA family. Type 2 subfamily.</text>
</comment>
<evidence type="ECO:0000256" key="4">
    <source>
        <dbReference type="ARBA" id="ARBA00022723"/>
    </source>
</evidence>
<dbReference type="HAMAP" id="MF_01665">
    <property type="entry name" value="HemeA_synth_type2"/>
    <property type="match status" value="1"/>
</dbReference>
<protein>
    <recommendedName>
        <fullName evidence="12">Heme A synthase</fullName>
        <shortName evidence="12">HAS</shortName>
        <ecNumber evidence="12">1.17.99.9</ecNumber>
    </recommendedName>
    <alternativeName>
        <fullName evidence="12">Cytochrome aa3-controlling protein</fullName>
    </alternativeName>
</protein>
<evidence type="ECO:0000256" key="2">
    <source>
        <dbReference type="ARBA" id="ARBA00004141"/>
    </source>
</evidence>
<keyword evidence="12" id="KW-1003">Cell membrane</keyword>
<evidence type="ECO:0000256" key="7">
    <source>
        <dbReference type="ARBA" id="ARBA00023004"/>
    </source>
</evidence>
<feature type="binding site" description="axial binding residue" evidence="12">
    <location>
        <position position="341"/>
    </location>
    <ligand>
        <name>heme</name>
        <dbReference type="ChEBI" id="CHEBI:30413"/>
    </ligand>
    <ligandPart>
        <name>Fe</name>
        <dbReference type="ChEBI" id="CHEBI:18248"/>
    </ligandPart>
</feature>
<feature type="transmembrane region" description="Helical" evidence="12">
    <location>
        <begin position="182"/>
        <end position="205"/>
    </location>
</feature>
<keyword evidence="8 12" id="KW-0350">Heme biosynthesis</keyword>
<feature type="region of interest" description="Disordered" evidence="13">
    <location>
        <begin position="1"/>
        <end position="25"/>
    </location>
</feature>
<evidence type="ECO:0000256" key="3">
    <source>
        <dbReference type="ARBA" id="ARBA00022692"/>
    </source>
</evidence>
<keyword evidence="15" id="KW-1185">Reference proteome</keyword>
<keyword evidence="5 12" id="KW-1133">Transmembrane helix</keyword>
<evidence type="ECO:0000256" key="9">
    <source>
        <dbReference type="ARBA" id="ARBA00023136"/>
    </source>
</evidence>
<comment type="subcellular location">
    <subcellularLocation>
        <location evidence="12">Cell membrane</location>
        <topology evidence="12">Multi-pass membrane protein</topology>
    </subcellularLocation>
    <subcellularLocation>
        <location evidence="2">Membrane</location>
        <topology evidence="2">Multi-pass membrane protein</topology>
    </subcellularLocation>
</comment>
<gene>
    <name evidence="12" type="primary">ctaA</name>
    <name evidence="14" type="ORF">PBT88_13075</name>
</gene>
<feature type="transmembrane region" description="Helical" evidence="12">
    <location>
        <begin position="149"/>
        <end position="167"/>
    </location>
</feature>
<comment type="function">
    <text evidence="12">Catalyzes the conversion of heme O to heme A by two successive hydroxylations of the methyl group at C8. The first hydroxylation forms heme I, the second hydroxylation results in an unstable dihydroxymethyl group, which spontaneously dehydrates, resulting in the formyl group of heme A.</text>
</comment>
<feature type="transmembrane region" description="Helical" evidence="12">
    <location>
        <begin position="33"/>
        <end position="54"/>
    </location>
</feature>
<comment type="cofactor">
    <cofactor evidence="1 12">
        <name>heme b</name>
        <dbReference type="ChEBI" id="CHEBI:60344"/>
    </cofactor>
</comment>
<evidence type="ECO:0000313" key="15">
    <source>
        <dbReference type="Proteomes" id="UP001210865"/>
    </source>
</evidence>
<feature type="compositionally biased region" description="Low complexity" evidence="13">
    <location>
        <begin position="1"/>
        <end position="23"/>
    </location>
</feature>
<evidence type="ECO:0000256" key="6">
    <source>
        <dbReference type="ARBA" id="ARBA00023002"/>
    </source>
</evidence>
<proteinExistence type="inferred from homology"/>
<feature type="transmembrane region" description="Helical" evidence="12">
    <location>
        <begin position="286"/>
        <end position="303"/>
    </location>
</feature>
<evidence type="ECO:0000256" key="1">
    <source>
        <dbReference type="ARBA" id="ARBA00001970"/>
    </source>
</evidence>
<name>A0ABY7NHX4_9SPHN</name>
<comment type="pathway">
    <text evidence="10 12">Porphyrin-containing compound metabolism; heme A biosynthesis; heme A from heme O: step 1/1.</text>
</comment>
<accession>A0ABY7NHX4</accession>
<dbReference type="RefSeq" id="WP_270075778.1">
    <property type="nucleotide sequence ID" value="NZ_CP115174.1"/>
</dbReference>
<feature type="transmembrane region" description="Helical" evidence="12">
    <location>
        <begin position="119"/>
        <end position="137"/>
    </location>
</feature>
<dbReference type="PANTHER" id="PTHR23289:SF2">
    <property type="entry name" value="CYTOCHROME C OXIDASE ASSEMBLY PROTEIN COX15 HOMOLOG"/>
    <property type="match status" value="1"/>
</dbReference>
<dbReference type="InterPro" id="IPR023754">
    <property type="entry name" value="HemeA_Synthase_type2"/>
</dbReference>
<feature type="transmembrane region" description="Helical" evidence="12">
    <location>
        <begin position="310"/>
        <end position="329"/>
    </location>
</feature>
<comment type="catalytic activity">
    <reaction evidence="11">
        <text>Fe(II)-heme o + 2 A + H2O = Fe(II)-heme a + 2 AH2</text>
        <dbReference type="Rhea" id="RHEA:63388"/>
        <dbReference type="ChEBI" id="CHEBI:13193"/>
        <dbReference type="ChEBI" id="CHEBI:15377"/>
        <dbReference type="ChEBI" id="CHEBI:17499"/>
        <dbReference type="ChEBI" id="CHEBI:60530"/>
        <dbReference type="ChEBI" id="CHEBI:61715"/>
        <dbReference type="EC" id="1.17.99.9"/>
    </reaction>
    <physiologicalReaction direction="left-to-right" evidence="11">
        <dbReference type="Rhea" id="RHEA:63389"/>
    </physiologicalReaction>
</comment>
<evidence type="ECO:0000256" key="8">
    <source>
        <dbReference type="ARBA" id="ARBA00023133"/>
    </source>
</evidence>
<dbReference type="Pfam" id="PF02628">
    <property type="entry name" value="COX15-CtaA"/>
    <property type="match status" value="1"/>
</dbReference>
<evidence type="ECO:0000256" key="5">
    <source>
        <dbReference type="ARBA" id="ARBA00022989"/>
    </source>
</evidence>
<dbReference type="Proteomes" id="UP001210865">
    <property type="component" value="Chromosome"/>
</dbReference>
<dbReference type="EMBL" id="CP115174">
    <property type="protein sequence ID" value="WBO21129.1"/>
    <property type="molecule type" value="Genomic_DNA"/>
</dbReference>
<evidence type="ECO:0000256" key="13">
    <source>
        <dbReference type="SAM" id="MobiDB-lite"/>
    </source>
</evidence>
<evidence type="ECO:0000256" key="11">
    <source>
        <dbReference type="ARBA" id="ARBA00048044"/>
    </source>
</evidence>
<dbReference type="InterPro" id="IPR003780">
    <property type="entry name" value="COX15/CtaA_fam"/>
</dbReference>
<comment type="subunit">
    <text evidence="12">Interacts with CtaB.</text>
</comment>
<dbReference type="EC" id="1.17.99.9" evidence="12"/>
<feature type="transmembrane region" description="Helical" evidence="12">
    <location>
        <begin position="335"/>
        <end position="354"/>
    </location>
</feature>
<keyword evidence="9 12" id="KW-0472">Membrane</keyword>
<keyword evidence="6 12" id="KW-0560">Oxidoreductase</keyword>
<keyword evidence="3 12" id="KW-0812">Transmembrane</keyword>
<feature type="binding site" description="axial binding residue" evidence="12">
    <location>
        <position position="284"/>
    </location>
    <ligand>
        <name>heme</name>
        <dbReference type="ChEBI" id="CHEBI:30413"/>
    </ligand>
    <ligandPart>
        <name>Fe</name>
        <dbReference type="ChEBI" id="CHEBI:18248"/>
    </ligandPart>
</feature>
<evidence type="ECO:0000313" key="14">
    <source>
        <dbReference type="EMBL" id="WBO21129.1"/>
    </source>
</evidence>
<feature type="transmembrane region" description="Helical" evidence="12">
    <location>
        <begin position="217"/>
        <end position="241"/>
    </location>
</feature>
<sequence length="373" mass="40018">MSDPLAPADAAPDRAPAIRLPGRPAAPRPAPRALGLWLLAIAALVLAIVVVGGITRLTESGLSIVQWDPILGAIPPLTHAQWQAAFDGYKAIPQYKAFNTGMTLAGFQHIYFWEFLHRLIARGIGTLLAVVLLAFWWRRAIPAGYGWRGLLTLALIGFQGVIGWWMVSSGLAYRTEVSHIRLAIHLLSALMIYGYAIWTALDLLALARDPAARPARLVALSTVAIVILALQIMLGAFTAGLRAGYAFASWPKMGDDWFPAGGWDRDWSTLRNLVDNPIAVQFVHRWWAWVALVAVVTVARLAMKAGHRPAAIAIVVAVVAQILLGIATLLTGVDIPIAVAHQAMATILLGALIWGSHALGRAGAIAPASDKRG</sequence>
<dbReference type="PANTHER" id="PTHR23289">
    <property type="entry name" value="CYTOCHROME C OXIDASE ASSEMBLY PROTEIN COX15"/>
    <property type="match status" value="1"/>
</dbReference>
<evidence type="ECO:0000256" key="10">
    <source>
        <dbReference type="ARBA" id="ARBA00044501"/>
    </source>
</evidence>
<keyword evidence="7 12" id="KW-0408">Iron</keyword>
<reference evidence="14 15" key="1">
    <citation type="submission" date="2022-12" db="EMBL/GenBank/DDBJ databases">
        <title>Sphingomonas abieness sp. nov., an endophytic bacterium isolated from Abies koreana.</title>
        <authorList>
            <person name="Jiang L."/>
            <person name="Lee J."/>
        </authorList>
    </citation>
    <scope>NUCLEOTIDE SEQUENCE [LARGE SCALE GENOMIC DNA]</scope>
    <source>
        <strain evidence="15">PAMB 00755</strain>
    </source>
</reference>
<organism evidence="14 15">
    <name type="scientific">Sphingomonas abietis</name>
    <dbReference type="NCBI Taxonomy" id="3012344"/>
    <lineage>
        <taxon>Bacteria</taxon>
        <taxon>Pseudomonadati</taxon>
        <taxon>Pseudomonadota</taxon>
        <taxon>Alphaproteobacteria</taxon>
        <taxon>Sphingomonadales</taxon>
        <taxon>Sphingomonadaceae</taxon>
        <taxon>Sphingomonas</taxon>
    </lineage>
</organism>
<keyword evidence="4 12" id="KW-0479">Metal-binding</keyword>